<feature type="compositionally biased region" description="Low complexity" evidence="1">
    <location>
        <begin position="54"/>
        <end position="74"/>
    </location>
</feature>
<name>A0ABS3J0S6_9HYPH</name>
<evidence type="ECO:0000256" key="1">
    <source>
        <dbReference type="SAM" id="MobiDB-lite"/>
    </source>
</evidence>
<dbReference type="SUPFAM" id="SSF160443">
    <property type="entry name" value="SMR domain-like"/>
    <property type="match status" value="1"/>
</dbReference>
<dbReference type="PANTHER" id="PTHR35562">
    <property type="entry name" value="DNA ENDONUCLEASE SMRA-RELATED"/>
    <property type="match status" value="1"/>
</dbReference>
<evidence type="ECO:0000313" key="4">
    <source>
        <dbReference type="Proteomes" id="UP000664288"/>
    </source>
</evidence>
<dbReference type="RefSeq" id="WP_207349903.1">
    <property type="nucleotide sequence ID" value="NZ_JAFMPY010000005.1"/>
</dbReference>
<dbReference type="Proteomes" id="UP000664288">
    <property type="component" value="Unassembled WGS sequence"/>
</dbReference>
<gene>
    <name evidence="3" type="ORF">J1C47_06365</name>
</gene>
<comment type="caution">
    <text evidence="3">The sequence shown here is derived from an EMBL/GenBank/DDBJ whole genome shotgun (WGS) entry which is preliminary data.</text>
</comment>
<accession>A0ABS3J0S6</accession>
<sequence length="187" mass="20172">MTRRRRTLSEEDRRLWASVARQAVPLAGRKHPKLPEAVEAAAAPPAPPQPSPTAVPAAASGLPPAPAKRPALAAQHPIERPTRRKIAKGRIAIEARIDLHEMTQTNAHAALARFLAQAQAMGLRHVLVITGRGLSGGPRGVLRRVVPQWFAGPQFRPLVSGFESAERHHGGEGALYVRVRRLGSSAR</sequence>
<feature type="compositionally biased region" description="Pro residues" evidence="1">
    <location>
        <begin position="44"/>
        <end position="53"/>
    </location>
</feature>
<feature type="domain" description="Smr" evidence="2">
    <location>
        <begin position="97"/>
        <end position="180"/>
    </location>
</feature>
<dbReference type="Pfam" id="PF01713">
    <property type="entry name" value="Smr"/>
    <property type="match status" value="1"/>
</dbReference>
<dbReference type="PANTHER" id="PTHR35562:SF2">
    <property type="entry name" value="DNA ENDONUCLEASE SMRA-RELATED"/>
    <property type="match status" value="1"/>
</dbReference>
<dbReference type="SMART" id="SM00463">
    <property type="entry name" value="SMR"/>
    <property type="match status" value="1"/>
</dbReference>
<reference evidence="3 4" key="1">
    <citation type="submission" date="2021-03" db="EMBL/GenBank/DDBJ databases">
        <title>Whole genome sequence of Jiella sp. MQZ13P-4.</title>
        <authorList>
            <person name="Tuo L."/>
        </authorList>
    </citation>
    <scope>NUCLEOTIDE SEQUENCE [LARGE SCALE GENOMIC DNA]</scope>
    <source>
        <strain evidence="3 4">MQZ13P-4</strain>
    </source>
</reference>
<keyword evidence="4" id="KW-1185">Reference proteome</keyword>
<dbReference type="InterPro" id="IPR002625">
    <property type="entry name" value="Smr_dom"/>
</dbReference>
<dbReference type="InterPro" id="IPR036063">
    <property type="entry name" value="Smr_dom_sf"/>
</dbReference>
<dbReference type="PROSITE" id="PS50828">
    <property type="entry name" value="SMR"/>
    <property type="match status" value="1"/>
</dbReference>
<evidence type="ECO:0000259" key="2">
    <source>
        <dbReference type="PROSITE" id="PS50828"/>
    </source>
</evidence>
<dbReference type="Gene3D" id="3.30.1370.110">
    <property type="match status" value="1"/>
</dbReference>
<proteinExistence type="predicted"/>
<dbReference type="EMBL" id="JAFMPY010000005">
    <property type="protein sequence ID" value="MBO0903260.1"/>
    <property type="molecule type" value="Genomic_DNA"/>
</dbReference>
<evidence type="ECO:0000313" key="3">
    <source>
        <dbReference type="EMBL" id="MBO0903260.1"/>
    </source>
</evidence>
<protein>
    <submittedName>
        <fullName evidence="3">Smr/MutS family protein</fullName>
    </submittedName>
</protein>
<feature type="region of interest" description="Disordered" evidence="1">
    <location>
        <begin position="22"/>
        <end position="84"/>
    </location>
</feature>
<organism evidence="3 4">
    <name type="scientific">Jiella sonneratiae</name>
    <dbReference type="NCBI Taxonomy" id="2816856"/>
    <lineage>
        <taxon>Bacteria</taxon>
        <taxon>Pseudomonadati</taxon>
        <taxon>Pseudomonadota</taxon>
        <taxon>Alphaproteobacteria</taxon>
        <taxon>Hyphomicrobiales</taxon>
        <taxon>Aurantimonadaceae</taxon>
        <taxon>Jiella</taxon>
    </lineage>
</organism>